<evidence type="ECO:0000313" key="1">
    <source>
        <dbReference type="EMBL" id="MBF0595966.1"/>
    </source>
</evidence>
<sequence length="415" mass="47230">MNSYNSRQLTFGSYGHTLHHCQVTSPDNNWIVYDTRNEDTAIATTTRIERVNINTKEIQVLYEVDNSTIYGPGVGAVTYSPSEEKVMFIHGIENASKEKPYSMSRRTGVSVNTNTPHMKEYMDARNIIAPYTKGALRGGTHSHCWHPTQELISFTYNDEILAQNNIKTERVVGIMFPKMVEVPNCNTKDNISGKMFSVIVSEIVENATPGTNEIEKAFDECWLGDKRQLVFQCWVRDKEGRRKTEIFRAIIPSNEELYMSQGLCGSEFSLPTVPISIKVNRVTYTPKGVSELRHWLRSSPDGNRVFFLMEDEKGITQLFCHDFSKNIMNQVTFLESSIQSPFNLSPCGDKVVFLSNNSLIVCDISTFSYNVLISNDMDIYGIPNWDKTGNIIIYNKYTKDEKGGKYLQIFSVNLK</sequence>
<dbReference type="Proteomes" id="UP000608754">
    <property type="component" value="Unassembled WGS sequence"/>
</dbReference>
<dbReference type="SUPFAM" id="SSF69304">
    <property type="entry name" value="Tricorn protease N-terminal domain"/>
    <property type="match status" value="1"/>
</dbReference>
<dbReference type="InterPro" id="IPR011042">
    <property type="entry name" value="6-blade_b-propeller_TolB-like"/>
</dbReference>
<gene>
    <name evidence="1" type="ORF">IM532_00570</name>
</gene>
<evidence type="ECO:0000313" key="2">
    <source>
        <dbReference type="Proteomes" id="UP000608754"/>
    </source>
</evidence>
<reference evidence="1" key="1">
    <citation type="submission" date="2020-10" db="EMBL/GenBank/DDBJ databases">
        <authorList>
            <person name="Lu T."/>
            <person name="Wang Q."/>
            <person name="Han X."/>
        </authorList>
    </citation>
    <scope>NUCLEOTIDE SEQUENCE</scope>
    <source>
        <strain evidence="1">WQ 117</strain>
    </source>
</reference>
<organism evidence="1 2">
    <name type="scientific">Faecalibacter rhinopitheci</name>
    <dbReference type="NCBI Taxonomy" id="2779678"/>
    <lineage>
        <taxon>Bacteria</taxon>
        <taxon>Pseudomonadati</taxon>
        <taxon>Bacteroidota</taxon>
        <taxon>Flavobacteriia</taxon>
        <taxon>Flavobacteriales</taxon>
        <taxon>Weeksellaceae</taxon>
        <taxon>Faecalibacter</taxon>
    </lineage>
</organism>
<name>A0A8J7KCA4_9FLAO</name>
<dbReference type="Gene3D" id="2.120.10.30">
    <property type="entry name" value="TolB, C-terminal domain"/>
    <property type="match status" value="1"/>
</dbReference>
<dbReference type="EMBL" id="JADGIK010000001">
    <property type="protein sequence ID" value="MBF0595966.1"/>
    <property type="molecule type" value="Genomic_DNA"/>
</dbReference>
<comment type="caution">
    <text evidence="1">The sequence shown here is derived from an EMBL/GenBank/DDBJ whole genome shotgun (WGS) entry which is preliminary data.</text>
</comment>
<protein>
    <submittedName>
        <fullName evidence="1">DUF3748 domain-containing protein</fullName>
    </submittedName>
</protein>
<dbReference type="AlphaFoldDB" id="A0A8J7KCA4"/>
<dbReference type="InterPro" id="IPR022223">
    <property type="entry name" value="DUF3748"/>
</dbReference>
<dbReference type="Pfam" id="PF12566">
    <property type="entry name" value="DUF3748"/>
    <property type="match status" value="1"/>
</dbReference>
<accession>A0A8J7KCA4</accession>
<keyword evidence="2" id="KW-1185">Reference proteome</keyword>
<proteinExistence type="predicted"/>
<dbReference type="RefSeq" id="WP_194181499.1">
    <property type="nucleotide sequence ID" value="NZ_JADGIK010000001.1"/>
</dbReference>